<keyword evidence="4" id="KW-1185">Reference proteome</keyword>
<proteinExistence type="predicted"/>
<keyword evidence="2" id="KW-0472">Membrane</keyword>
<dbReference type="Proteomes" id="UP001497602">
    <property type="component" value="Unassembled WGS sequence"/>
</dbReference>
<evidence type="ECO:0000256" key="1">
    <source>
        <dbReference type="SAM" id="Coils"/>
    </source>
</evidence>
<evidence type="ECO:0000313" key="4">
    <source>
        <dbReference type="Proteomes" id="UP001497602"/>
    </source>
</evidence>
<feature type="transmembrane region" description="Helical" evidence="2">
    <location>
        <begin position="91"/>
        <end position="110"/>
    </location>
</feature>
<feature type="transmembrane region" description="Helical" evidence="2">
    <location>
        <begin position="122"/>
        <end position="140"/>
    </location>
</feature>
<evidence type="ECO:0000313" key="3">
    <source>
        <dbReference type="EMBL" id="CAL2105669.1"/>
    </source>
</evidence>
<gene>
    <name evidence="3" type="ORF">T190115A13A_170092</name>
</gene>
<sequence>MFFIAIICAILFYSHQFIPEFDKEYKQAEQLYNEAKKKNTLALTKIKEYSKGTILYQEYKEVNAAKKEAFKNWNKVIEKNKVFGFKSIRYFIERFGLMLCIFMYALYNLIKSYLREPKNIGAKFIHTFIISITFFYFYWIFQQFQDVSRFTYYFMTVFSAILVTLAVYLITKYNKDRITKLRQQLLKVSLHSLRNVRPEKEQETFTMLKEIAHDK</sequence>
<keyword evidence="2" id="KW-0812">Transmembrane</keyword>
<name>A0ABP1FB24_9FLAO</name>
<organism evidence="3 4">
    <name type="scientific">Tenacibaculum vairaonense</name>
    <dbReference type="NCBI Taxonomy" id="3137860"/>
    <lineage>
        <taxon>Bacteria</taxon>
        <taxon>Pseudomonadati</taxon>
        <taxon>Bacteroidota</taxon>
        <taxon>Flavobacteriia</taxon>
        <taxon>Flavobacteriales</taxon>
        <taxon>Flavobacteriaceae</taxon>
        <taxon>Tenacibaculum</taxon>
    </lineage>
</organism>
<comment type="caution">
    <text evidence="3">The sequence shown here is derived from an EMBL/GenBank/DDBJ whole genome shotgun (WGS) entry which is preliminary data.</text>
</comment>
<reference evidence="3 4" key="1">
    <citation type="submission" date="2024-05" db="EMBL/GenBank/DDBJ databases">
        <authorList>
            <person name="Duchaud E."/>
        </authorList>
    </citation>
    <scope>NUCLEOTIDE SEQUENCE [LARGE SCALE GENOMIC DNA]</scope>
    <source>
        <strain evidence="3">Ena-SAMPLE-TAB-13-05-2024-13:56:06:370-140305</strain>
    </source>
</reference>
<dbReference type="EMBL" id="CAXJRC010000008">
    <property type="protein sequence ID" value="CAL2105669.1"/>
    <property type="molecule type" value="Genomic_DNA"/>
</dbReference>
<feature type="transmembrane region" description="Helical" evidence="2">
    <location>
        <begin position="152"/>
        <end position="171"/>
    </location>
</feature>
<accession>A0ABP1FB24</accession>
<keyword evidence="2" id="KW-1133">Transmembrane helix</keyword>
<feature type="coiled-coil region" evidence="1">
    <location>
        <begin position="18"/>
        <end position="45"/>
    </location>
</feature>
<evidence type="ECO:0000256" key="2">
    <source>
        <dbReference type="SAM" id="Phobius"/>
    </source>
</evidence>
<protein>
    <submittedName>
        <fullName evidence="3">Uncharacterized protein</fullName>
    </submittedName>
</protein>
<keyword evidence="1" id="KW-0175">Coiled coil</keyword>